<dbReference type="HOGENOM" id="CLU_062487_0_0_1"/>
<feature type="transmembrane region" description="Helical" evidence="1">
    <location>
        <begin position="164"/>
        <end position="186"/>
    </location>
</feature>
<feature type="transmembrane region" description="Helical" evidence="1">
    <location>
        <begin position="130"/>
        <end position="152"/>
    </location>
</feature>
<dbReference type="eggNOG" id="ENOG502S0ZW">
    <property type="taxonomic scope" value="Eukaryota"/>
</dbReference>
<name>K1VFD6_TRIAC</name>
<dbReference type="Pfam" id="PF06912">
    <property type="entry name" value="DUF1275"/>
    <property type="match status" value="1"/>
</dbReference>
<proteinExistence type="predicted"/>
<dbReference type="STRING" id="1220162.K1VFD6"/>
<reference evidence="2 3" key="1">
    <citation type="journal article" date="2012" name="Eukaryot. Cell">
        <title>Genome sequence of the Trichosporon asahii environmental strain CBS 8904.</title>
        <authorList>
            <person name="Yang R.Y."/>
            <person name="Li H.T."/>
            <person name="Zhu H."/>
            <person name="Zhou G.P."/>
            <person name="Wang M."/>
            <person name="Wang L."/>
        </authorList>
    </citation>
    <scope>NUCLEOTIDE SEQUENCE [LARGE SCALE GENOMIC DNA]</scope>
    <source>
        <strain evidence="2 3">CBS 8904</strain>
    </source>
</reference>
<keyword evidence="1" id="KW-0472">Membrane</keyword>
<dbReference type="InterPro" id="IPR010699">
    <property type="entry name" value="DUF1275"/>
</dbReference>
<dbReference type="InParanoid" id="K1VFD6"/>
<evidence type="ECO:0000313" key="3">
    <source>
        <dbReference type="Proteomes" id="UP000006757"/>
    </source>
</evidence>
<dbReference type="PANTHER" id="PTHR37488">
    <property type="entry name" value="DUF1275 DOMAIN-CONTAINING PROTEIN"/>
    <property type="match status" value="1"/>
</dbReference>
<dbReference type="Proteomes" id="UP000006757">
    <property type="component" value="Unassembled WGS sequence"/>
</dbReference>
<comment type="caution">
    <text evidence="2">The sequence shown here is derived from an EMBL/GenBank/DDBJ whole genome shotgun (WGS) entry which is preliminary data.</text>
</comment>
<evidence type="ECO:0000313" key="2">
    <source>
        <dbReference type="EMBL" id="EKD02760.1"/>
    </source>
</evidence>
<feature type="transmembrane region" description="Helical" evidence="1">
    <location>
        <begin position="101"/>
        <end position="118"/>
    </location>
</feature>
<dbReference type="OMA" id="TTVWCEL"/>
<keyword evidence="1" id="KW-1133">Transmembrane helix</keyword>
<gene>
    <name evidence="2" type="ORF">A1Q2_02990</name>
</gene>
<dbReference type="EMBL" id="AMBO01000277">
    <property type="protein sequence ID" value="EKD02760.1"/>
    <property type="molecule type" value="Genomic_DNA"/>
</dbReference>
<sequence>MANSHASTVADVESGKAEGQIAPARKGLFAYMQEVVDSKKCNLISIYACFLTGYTSSVSFSACFIWCGFQTGNVAQLGIAIARNFDPLSTRTYHFMKPDQQAFVSLLSFLAGTSLGRIGDKIGPKRRTWLVLATFMQCLMTMAGALCAHFGGESQFAGERANPSWTNPISMTCLGFISATIGLQGIMGKRIASPMNTTVVLTTTWVELFNDPQLLGLKPVPSRDIRMAGVFMLFLGGFVARAILAQIGADGALGVLCGFRFLQLVWWAFIPSATPA</sequence>
<keyword evidence="3" id="KW-1185">Reference proteome</keyword>
<evidence type="ECO:0000256" key="1">
    <source>
        <dbReference type="SAM" id="Phobius"/>
    </source>
</evidence>
<protein>
    <recommendedName>
        <fullName evidence="4">Major facilitator superfamily (MFS) profile domain-containing protein</fullName>
    </recommendedName>
</protein>
<dbReference type="AlphaFoldDB" id="K1VFD6"/>
<evidence type="ECO:0008006" key="4">
    <source>
        <dbReference type="Google" id="ProtNLM"/>
    </source>
</evidence>
<keyword evidence="1" id="KW-0812">Transmembrane</keyword>
<feature type="transmembrane region" description="Helical" evidence="1">
    <location>
        <begin position="227"/>
        <end position="245"/>
    </location>
</feature>
<organism evidence="2 3">
    <name type="scientific">Trichosporon asahii var. asahii (strain CBS 8904)</name>
    <name type="common">Yeast</name>
    <dbReference type="NCBI Taxonomy" id="1220162"/>
    <lineage>
        <taxon>Eukaryota</taxon>
        <taxon>Fungi</taxon>
        <taxon>Dikarya</taxon>
        <taxon>Basidiomycota</taxon>
        <taxon>Agaricomycotina</taxon>
        <taxon>Tremellomycetes</taxon>
        <taxon>Trichosporonales</taxon>
        <taxon>Trichosporonaceae</taxon>
        <taxon>Trichosporon</taxon>
    </lineage>
</organism>
<dbReference type="PANTHER" id="PTHR37488:SF2">
    <property type="entry name" value="DUF1275 DOMAIN-CONTAINING PROTEIN"/>
    <property type="match status" value="1"/>
</dbReference>
<accession>K1VFD6</accession>
<feature type="transmembrane region" description="Helical" evidence="1">
    <location>
        <begin position="251"/>
        <end position="270"/>
    </location>
</feature>
<dbReference type="OrthoDB" id="5288586at2759"/>